<dbReference type="GO" id="GO:0051666">
    <property type="term" value="P:actin cortical patch localization"/>
    <property type="evidence" value="ECO:0007669"/>
    <property type="project" value="InterPro"/>
</dbReference>
<comment type="caution">
    <text evidence="5">The sequence shown here is derived from an EMBL/GenBank/DDBJ whole genome shotgun (WGS) entry which is preliminary data.</text>
</comment>
<sequence>MPITTPSDPQAAALLAHVLQQTQTNINFLASQDYITHAEASDLLSRLTQGGPQDSLISSVNNLAVGPARTPEPARRSVPPPPPRNNVQKARAQWAYNEDGREPNDLSFSAGEIIEIVDETNADWWTGKARGKQGLFPSNHVQKIDSGPSSASPPPMPSMPSASSYYSTPPGPPQPYYSAPPYDNQKTGMYQPQYASPAPAPAPQPPVQQVVVQEEAPKKSKFGKLGNTMAQSAAGGVGFGAGAAIGSGIVHAIF</sequence>
<name>A0A2G8S8N8_9APHY</name>
<dbReference type="PRINTS" id="PR00452">
    <property type="entry name" value="SH3DOMAIN"/>
</dbReference>
<dbReference type="GO" id="GO:1990528">
    <property type="term" value="C:Rvs161p-Rvs167p complex"/>
    <property type="evidence" value="ECO:0007669"/>
    <property type="project" value="TreeGrafter"/>
</dbReference>
<dbReference type="InterPro" id="IPR001452">
    <property type="entry name" value="SH3_domain"/>
</dbReference>
<organism evidence="5 6">
    <name type="scientific">Ganoderma sinense ZZ0214-1</name>
    <dbReference type="NCBI Taxonomy" id="1077348"/>
    <lineage>
        <taxon>Eukaryota</taxon>
        <taxon>Fungi</taxon>
        <taxon>Dikarya</taxon>
        <taxon>Basidiomycota</taxon>
        <taxon>Agaricomycotina</taxon>
        <taxon>Agaricomycetes</taxon>
        <taxon>Polyporales</taxon>
        <taxon>Polyporaceae</taxon>
        <taxon>Ganoderma</taxon>
    </lineage>
</organism>
<dbReference type="PANTHER" id="PTHR47174:SF1">
    <property type="entry name" value="REDUCED VIABILITY UPON STARVATION PROTEIN 167"/>
    <property type="match status" value="1"/>
</dbReference>
<evidence type="ECO:0000256" key="2">
    <source>
        <dbReference type="PROSITE-ProRule" id="PRU00192"/>
    </source>
</evidence>
<dbReference type="InterPro" id="IPR046982">
    <property type="entry name" value="BIN3/RVS161-like"/>
</dbReference>
<dbReference type="InterPro" id="IPR036028">
    <property type="entry name" value="SH3-like_dom_sf"/>
</dbReference>
<dbReference type="SMART" id="SM00326">
    <property type="entry name" value="SH3"/>
    <property type="match status" value="1"/>
</dbReference>
<evidence type="ECO:0000256" key="3">
    <source>
        <dbReference type="SAM" id="MobiDB-lite"/>
    </source>
</evidence>
<dbReference type="GO" id="GO:0006897">
    <property type="term" value="P:endocytosis"/>
    <property type="evidence" value="ECO:0007669"/>
    <property type="project" value="InterPro"/>
</dbReference>
<evidence type="ECO:0000313" key="5">
    <source>
        <dbReference type="EMBL" id="PIL29888.1"/>
    </source>
</evidence>
<protein>
    <recommendedName>
        <fullName evidence="4">SH3 domain-containing protein</fullName>
    </recommendedName>
</protein>
<dbReference type="PANTHER" id="PTHR47174">
    <property type="entry name" value="BRIDGING INTEGRATOR 3"/>
    <property type="match status" value="1"/>
</dbReference>
<dbReference type="GO" id="GO:0008289">
    <property type="term" value="F:lipid binding"/>
    <property type="evidence" value="ECO:0007669"/>
    <property type="project" value="TreeGrafter"/>
</dbReference>
<keyword evidence="6" id="KW-1185">Reference proteome</keyword>
<dbReference type="Pfam" id="PF00018">
    <property type="entry name" value="SH3_1"/>
    <property type="match status" value="1"/>
</dbReference>
<feature type="domain" description="SH3" evidence="4">
    <location>
        <begin position="85"/>
        <end position="146"/>
    </location>
</feature>
<dbReference type="STRING" id="1077348.A0A2G8S8N8"/>
<dbReference type="AlphaFoldDB" id="A0A2G8S8N8"/>
<evidence type="ECO:0000259" key="4">
    <source>
        <dbReference type="PROSITE" id="PS50002"/>
    </source>
</evidence>
<feature type="region of interest" description="Disordered" evidence="3">
    <location>
        <begin position="133"/>
        <end position="223"/>
    </location>
</feature>
<dbReference type="GO" id="GO:0097320">
    <property type="term" value="P:plasma membrane tubulation"/>
    <property type="evidence" value="ECO:0007669"/>
    <property type="project" value="TreeGrafter"/>
</dbReference>
<gene>
    <name evidence="5" type="ORF">GSI_08097</name>
</gene>
<dbReference type="GO" id="GO:0031097">
    <property type="term" value="C:medial cortex"/>
    <property type="evidence" value="ECO:0007669"/>
    <property type="project" value="TreeGrafter"/>
</dbReference>
<dbReference type="EMBL" id="AYKW01000018">
    <property type="protein sequence ID" value="PIL29888.1"/>
    <property type="molecule type" value="Genomic_DNA"/>
</dbReference>
<dbReference type="FunFam" id="2.30.30.40:FF:000072">
    <property type="entry name" value="Unconventional Myosin IB"/>
    <property type="match status" value="1"/>
</dbReference>
<dbReference type="GO" id="GO:0030479">
    <property type="term" value="C:actin cortical patch"/>
    <property type="evidence" value="ECO:0007669"/>
    <property type="project" value="TreeGrafter"/>
</dbReference>
<feature type="region of interest" description="Disordered" evidence="3">
    <location>
        <begin position="65"/>
        <end position="91"/>
    </location>
</feature>
<accession>A0A2G8S8N8</accession>
<evidence type="ECO:0000313" key="6">
    <source>
        <dbReference type="Proteomes" id="UP000230002"/>
    </source>
</evidence>
<feature type="compositionally biased region" description="Low complexity" evidence="3">
    <location>
        <begin position="159"/>
        <end position="168"/>
    </location>
</feature>
<dbReference type="Proteomes" id="UP000230002">
    <property type="component" value="Unassembled WGS sequence"/>
</dbReference>
<reference evidence="5 6" key="1">
    <citation type="journal article" date="2015" name="Sci. Rep.">
        <title>Chromosome-level genome map provides insights into diverse defense mechanisms in the medicinal fungus Ganoderma sinense.</title>
        <authorList>
            <person name="Zhu Y."/>
            <person name="Xu J."/>
            <person name="Sun C."/>
            <person name="Zhou S."/>
            <person name="Xu H."/>
            <person name="Nelson D.R."/>
            <person name="Qian J."/>
            <person name="Song J."/>
            <person name="Luo H."/>
            <person name="Xiang L."/>
            <person name="Li Y."/>
            <person name="Xu Z."/>
            <person name="Ji A."/>
            <person name="Wang L."/>
            <person name="Lu S."/>
            <person name="Hayward A."/>
            <person name="Sun W."/>
            <person name="Li X."/>
            <person name="Schwartz D.C."/>
            <person name="Wang Y."/>
            <person name="Chen S."/>
        </authorList>
    </citation>
    <scope>NUCLEOTIDE SEQUENCE [LARGE SCALE GENOMIC DNA]</scope>
    <source>
        <strain evidence="5 6">ZZ0214-1</strain>
    </source>
</reference>
<dbReference type="Gene3D" id="2.30.30.40">
    <property type="entry name" value="SH3 Domains"/>
    <property type="match status" value="1"/>
</dbReference>
<evidence type="ECO:0000256" key="1">
    <source>
        <dbReference type="ARBA" id="ARBA00022443"/>
    </source>
</evidence>
<proteinExistence type="predicted"/>
<dbReference type="PROSITE" id="PS50002">
    <property type="entry name" value="SH3"/>
    <property type="match status" value="1"/>
</dbReference>
<dbReference type="SUPFAM" id="SSF50044">
    <property type="entry name" value="SH3-domain"/>
    <property type="match status" value="1"/>
</dbReference>
<dbReference type="OrthoDB" id="5983572at2759"/>
<dbReference type="GO" id="GO:0043332">
    <property type="term" value="C:mating projection tip"/>
    <property type="evidence" value="ECO:0007669"/>
    <property type="project" value="TreeGrafter"/>
</dbReference>
<keyword evidence="1 2" id="KW-0728">SH3 domain</keyword>
<feature type="compositionally biased region" description="Polar residues" evidence="3">
    <location>
        <begin position="184"/>
        <end position="194"/>
    </location>
</feature>